<comment type="caution">
    <text evidence="3">The sequence shown here is derived from an EMBL/GenBank/DDBJ whole genome shotgun (WGS) entry which is preliminary data.</text>
</comment>
<dbReference type="NCBIfam" id="TIGR00379">
    <property type="entry name" value="cobB"/>
    <property type="match status" value="1"/>
</dbReference>
<dbReference type="CDD" id="cd03130">
    <property type="entry name" value="GATase1_CobB"/>
    <property type="match status" value="1"/>
</dbReference>
<dbReference type="Pfam" id="PF07685">
    <property type="entry name" value="GATase_3"/>
    <property type="match status" value="1"/>
</dbReference>
<dbReference type="HAMAP" id="MF_00027">
    <property type="entry name" value="CobB_CbiA"/>
    <property type="match status" value="1"/>
</dbReference>
<dbReference type="NCBIfam" id="NF002204">
    <property type="entry name" value="PRK01077.1"/>
    <property type="match status" value="1"/>
</dbReference>
<dbReference type="PANTHER" id="PTHR43873">
    <property type="entry name" value="COBYRINATE A,C-DIAMIDE SYNTHASE"/>
    <property type="match status" value="1"/>
</dbReference>
<accession>A0A0F9Q021</accession>
<dbReference type="EMBL" id="LAZR01004661">
    <property type="protein sequence ID" value="KKN06661.1"/>
    <property type="molecule type" value="Genomic_DNA"/>
</dbReference>
<dbReference type="InterPro" id="IPR004484">
    <property type="entry name" value="CbiA/CobB_synth"/>
</dbReference>
<proteinExistence type="inferred from homology"/>
<dbReference type="Gene3D" id="3.40.50.300">
    <property type="entry name" value="P-loop containing nucleotide triphosphate hydrolases"/>
    <property type="match status" value="1"/>
</dbReference>
<dbReference type="AlphaFoldDB" id="A0A0F9Q021"/>
<feature type="non-terminal residue" evidence="3">
    <location>
        <position position="1"/>
    </location>
</feature>
<dbReference type="Pfam" id="PF13500">
    <property type="entry name" value="AAA_26"/>
    <property type="match status" value="1"/>
</dbReference>
<gene>
    <name evidence="3" type="ORF">LCGC14_1074920</name>
</gene>
<dbReference type="CDD" id="cd05388">
    <property type="entry name" value="CobB_N"/>
    <property type="match status" value="1"/>
</dbReference>
<keyword evidence="1" id="KW-0315">Glutamine amidotransferase</keyword>
<evidence type="ECO:0000259" key="2">
    <source>
        <dbReference type="Pfam" id="PF07685"/>
    </source>
</evidence>
<dbReference type="InterPro" id="IPR029062">
    <property type="entry name" value="Class_I_gatase-like"/>
</dbReference>
<sequence>KSGPDYIDPSHHNRVTGNASRNLDTWIMGNDVCRELFERSAIKADISVIEGVMGLYDGSIDSTGLGSSAHLAKVLNTPVILVINAKGMAQSAAAMILGFKEYDKEVSLSGVILNNVASQSHYDYINKSIEETCSIPILGYLQKDKENTIPERHLGLIPSTENKSPSILYERLGEMVLKTVDIDKLLEVARSADDFPKHKKTIFQENNRTFDVQIALAKDEAFCFYYQDDIELFESFGAKIRYFSPLNDKRIPDDVDGIFIGGGFPELYAERLMKNTSMRNAILDAAGQGTVIYGECGGMMYLLEKIIDTEGRPFKMCGVLEGTSRMENKRQGLGYVSVSALCDNPLCKKGDTFRAHEFHWSRLLDVPEETIFVFEKRKSNGSQCGFDGIYKDNIIASYTHIHFSSNPELARNLLMSISNVSRDKLITERI</sequence>
<feature type="domain" description="CobB/CobQ-like glutamine amidotransferase" evidence="2">
    <location>
        <begin position="213"/>
        <end position="406"/>
    </location>
</feature>
<dbReference type="Gene3D" id="3.40.50.880">
    <property type="match status" value="1"/>
</dbReference>
<dbReference type="SUPFAM" id="SSF52540">
    <property type="entry name" value="P-loop containing nucleoside triphosphate hydrolases"/>
    <property type="match status" value="1"/>
</dbReference>
<protein>
    <recommendedName>
        <fullName evidence="2">CobB/CobQ-like glutamine amidotransferase domain-containing protein</fullName>
    </recommendedName>
</protein>
<organism evidence="3">
    <name type="scientific">marine sediment metagenome</name>
    <dbReference type="NCBI Taxonomy" id="412755"/>
    <lineage>
        <taxon>unclassified sequences</taxon>
        <taxon>metagenomes</taxon>
        <taxon>ecological metagenomes</taxon>
    </lineage>
</organism>
<dbReference type="PROSITE" id="PS51274">
    <property type="entry name" value="GATASE_COBBQ"/>
    <property type="match status" value="1"/>
</dbReference>
<reference evidence="3" key="1">
    <citation type="journal article" date="2015" name="Nature">
        <title>Complex archaea that bridge the gap between prokaryotes and eukaryotes.</title>
        <authorList>
            <person name="Spang A."/>
            <person name="Saw J.H."/>
            <person name="Jorgensen S.L."/>
            <person name="Zaremba-Niedzwiedzka K."/>
            <person name="Martijn J."/>
            <person name="Lind A.E."/>
            <person name="van Eijk R."/>
            <person name="Schleper C."/>
            <person name="Guy L."/>
            <person name="Ettema T.J."/>
        </authorList>
    </citation>
    <scope>NUCLEOTIDE SEQUENCE</scope>
</reference>
<dbReference type="SUPFAM" id="SSF52317">
    <property type="entry name" value="Class I glutamine amidotransferase-like"/>
    <property type="match status" value="1"/>
</dbReference>
<dbReference type="InterPro" id="IPR011698">
    <property type="entry name" value="GATase_3"/>
</dbReference>
<evidence type="ECO:0000256" key="1">
    <source>
        <dbReference type="ARBA" id="ARBA00022962"/>
    </source>
</evidence>
<dbReference type="PANTHER" id="PTHR43873:SF1">
    <property type="entry name" value="COBYRINATE A,C-DIAMIDE SYNTHASE"/>
    <property type="match status" value="1"/>
</dbReference>
<evidence type="ECO:0000313" key="3">
    <source>
        <dbReference type="EMBL" id="KKN06661.1"/>
    </source>
</evidence>
<dbReference type="GO" id="GO:0042242">
    <property type="term" value="F:cobyrinic acid a,c-diamide synthase activity"/>
    <property type="evidence" value="ECO:0007669"/>
    <property type="project" value="InterPro"/>
</dbReference>
<name>A0A0F9Q021_9ZZZZ</name>
<dbReference type="InterPro" id="IPR027417">
    <property type="entry name" value="P-loop_NTPase"/>
</dbReference>